<dbReference type="InterPro" id="IPR014043">
    <property type="entry name" value="Acyl_transferase_dom"/>
</dbReference>
<dbReference type="Gene3D" id="3.40.47.10">
    <property type="match status" value="1"/>
</dbReference>
<dbReference type="Pfam" id="PF00109">
    <property type="entry name" value="ketoacyl-synt"/>
    <property type="match status" value="1"/>
</dbReference>
<reference evidence="7 8" key="1">
    <citation type="journal article" date="2019" name="ACS Chem. Biol.">
        <title>Identification and Mobilization of a Cryptic Antibiotic Biosynthesis Gene Locus from a Human-Pathogenic Nocardia Isolate.</title>
        <authorList>
            <person name="Herisse M."/>
            <person name="Ishida K."/>
            <person name="Porter J.L."/>
            <person name="Howden B."/>
            <person name="Hertweck C."/>
            <person name="Stinear T.P."/>
            <person name="Pidot S.J."/>
        </authorList>
    </citation>
    <scope>NUCLEOTIDE SEQUENCE [LARGE SCALE GENOMIC DNA]</scope>
    <source>
        <strain evidence="7 8">AUSMDU00012717</strain>
    </source>
</reference>
<accession>A0A6G9YM12</accession>
<dbReference type="EMBL" id="CP046172">
    <property type="protein sequence ID" value="QIS14238.1"/>
    <property type="molecule type" value="Genomic_DNA"/>
</dbReference>
<dbReference type="PANTHER" id="PTHR43775:SF51">
    <property type="entry name" value="INACTIVE PHENOLPHTHIOCEROL SYNTHESIS POLYKETIDE SYNTHASE TYPE I PKS1-RELATED"/>
    <property type="match status" value="1"/>
</dbReference>
<dbReference type="KEGG" id="nah:F5544_31995"/>
<dbReference type="InterPro" id="IPR020841">
    <property type="entry name" value="PKS_Beta-ketoAc_synthase_dom"/>
</dbReference>
<dbReference type="InterPro" id="IPR016035">
    <property type="entry name" value="Acyl_Trfase/lysoPLipase"/>
</dbReference>
<evidence type="ECO:0000313" key="7">
    <source>
        <dbReference type="EMBL" id="QIS14238.1"/>
    </source>
</evidence>
<dbReference type="SMART" id="SM00825">
    <property type="entry name" value="PKS_KS"/>
    <property type="match status" value="1"/>
</dbReference>
<dbReference type="Pfam" id="PF16197">
    <property type="entry name" value="KAsynt_C_assoc"/>
    <property type="match status" value="1"/>
</dbReference>
<protein>
    <submittedName>
        <fullName evidence="7">Acyltransferase domain-containing protein</fullName>
    </submittedName>
</protein>
<comment type="cofactor">
    <cofactor evidence="1">
        <name>pantetheine 4'-phosphate</name>
        <dbReference type="ChEBI" id="CHEBI:47942"/>
    </cofactor>
</comment>
<keyword evidence="8" id="KW-1185">Reference proteome</keyword>
<dbReference type="InterPro" id="IPR050091">
    <property type="entry name" value="PKS_NRPS_Biosynth_Enz"/>
</dbReference>
<dbReference type="Gene3D" id="3.30.70.3290">
    <property type="match status" value="1"/>
</dbReference>
<dbReference type="Pfam" id="PF00698">
    <property type="entry name" value="Acyl_transf_1"/>
    <property type="match status" value="1"/>
</dbReference>
<evidence type="ECO:0000256" key="1">
    <source>
        <dbReference type="ARBA" id="ARBA00001957"/>
    </source>
</evidence>
<dbReference type="InterPro" id="IPR001227">
    <property type="entry name" value="Ac_transferase_dom_sf"/>
</dbReference>
<dbReference type="InterPro" id="IPR016039">
    <property type="entry name" value="Thiolase-like"/>
</dbReference>
<dbReference type="AlphaFoldDB" id="A0A6G9YM12"/>
<dbReference type="GO" id="GO:0004315">
    <property type="term" value="F:3-oxoacyl-[acyl-carrier-protein] synthase activity"/>
    <property type="evidence" value="ECO:0007669"/>
    <property type="project" value="InterPro"/>
</dbReference>
<dbReference type="SUPFAM" id="SSF53901">
    <property type="entry name" value="Thiolase-like"/>
    <property type="match status" value="1"/>
</dbReference>
<evidence type="ECO:0000256" key="3">
    <source>
        <dbReference type="ARBA" id="ARBA00022553"/>
    </source>
</evidence>
<dbReference type="Proteomes" id="UP000503540">
    <property type="component" value="Chromosome"/>
</dbReference>
<dbReference type="InterPro" id="IPR014031">
    <property type="entry name" value="Ketoacyl_synth_C"/>
</dbReference>
<dbReference type="GO" id="GO:0017000">
    <property type="term" value="P:antibiotic biosynthetic process"/>
    <property type="evidence" value="ECO:0007669"/>
    <property type="project" value="UniProtKB-ARBA"/>
</dbReference>
<evidence type="ECO:0000256" key="5">
    <source>
        <dbReference type="ARBA" id="ARBA00023268"/>
    </source>
</evidence>
<dbReference type="Pfam" id="PF08990">
    <property type="entry name" value="Docking"/>
    <property type="match status" value="1"/>
</dbReference>
<dbReference type="InterPro" id="IPR014030">
    <property type="entry name" value="Ketoacyl_synth_N"/>
</dbReference>
<evidence type="ECO:0000256" key="2">
    <source>
        <dbReference type="ARBA" id="ARBA00022450"/>
    </source>
</evidence>
<dbReference type="InterPro" id="IPR015083">
    <property type="entry name" value="NorB/c/GfsB-D-like_docking"/>
</dbReference>
<evidence type="ECO:0000313" key="8">
    <source>
        <dbReference type="Proteomes" id="UP000503540"/>
    </source>
</evidence>
<evidence type="ECO:0000256" key="4">
    <source>
        <dbReference type="ARBA" id="ARBA00022679"/>
    </source>
</evidence>
<organism evidence="7 8">
    <name type="scientific">Nocardia arthritidis</name>
    <dbReference type="NCBI Taxonomy" id="228602"/>
    <lineage>
        <taxon>Bacteria</taxon>
        <taxon>Bacillati</taxon>
        <taxon>Actinomycetota</taxon>
        <taxon>Actinomycetes</taxon>
        <taxon>Mycobacteriales</taxon>
        <taxon>Nocardiaceae</taxon>
        <taxon>Nocardia</taxon>
    </lineage>
</organism>
<dbReference type="PANTHER" id="PTHR43775">
    <property type="entry name" value="FATTY ACID SYNTHASE"/>
    <property type="match status" value="1"/>
</dbReference>
<keyword evidence="4 7" id="KW-0808">Transferase</keyword>
<dbReference type="GO" id="GO:0006633">
    <property type="term" value="P:fatty acid biosynthetic process"/>
    <property type="evidence" value="ECO:0007669"/>
    <property type="project" value="InterPro"/>
</dbReference>
<dbReference type="FunFam" id="3.40.47.10:FF:000019">
    <property type="entry name" value="Polyketide synthase type I"/>
    <property type="match status" value="1"/>
</dbReference>
<dbReference type="Pfam" id="PF02801">
    <property type="entry name" value="Ketoacyl-synt_C"/>
    <property type="match status" value="1"/>
</dbReference>
<sequence>MADEAKTLDYLKRATADLRETRRRLREMEERAGEPIAIVGMGCRFPGEVSSPEGLWELVVEGREGISDFPVDRGWDVESIYDPVPGKPGHSYTRRGGFLHEAAGFDAEFFRVSPREALAMDPQQRLLLETSWEVFERAGIAPESLRGSRTGVFAGVMYHDYASRLTAVPEDVEGYLGVGNSGSVISGRLAYTFGLAGPAVTVDTACSSSLVALHLAAQSLRDGECDLALAGGVTVMSTPDTFVDFSRQRGLAADGRCKSFSDDADGTTWSEGAGLLLVERLSDARRLGHPIVAVVRGSAVNQDGASSGLSAPNGPAQQRVIRQALANARLSSGEIDAVEGHGTGTTLGDPIEAQALLATYGRERSADRPLWLGSLKSNIGHAQAAAGVGGIIKMVQAMRHGVLPKTLNVTTPSSHVDWSSGAVSLLTEARAWPETNRPRRAAVSSFGVSGTNAHVILEQAPEPEPVEPLPLERPVPVVLSAGSDAALTALAVRLRDRLIADPEMSVADTAHSLLTSRTSLSHRSAVVALERDELLSGLDTLVSGGRDARVVRGISRSVGKTAFLFTGQGSQRVGMGRELSEAFPVFAQAFDEVCAEFDKHLDRPLREVIDSDLEALGRTEFAQCGIFAVEVGLFELLGSWGIAADVVVGHSIGEFAAAYAAGVLSLSDAVALVAARVG</sequence>
<name>A0A6G9YM12_9NOCA</name>
<keyword evidence="2" id="KW-0596">Phosphopantetheine</keyword>
<dbReference type="PROSITE" id="PS00606">
    <property type="entry name" value="KS3_1"/>
    <property type="match status" value="1"/>
</dbReference>
<dbReference type="SUPFAM" id="SSF52151">
    <property type="entry name" value="FabD/lysophospholipase-like"/>
    <property type="match status" value="1"/>
</dbReference>
<evidence type="ECO:0000259" key="6">
    <source>
        <dbReference type="PROSITE" id="PS52004"/>
    </source>
</evidence>
<dbReference type="Gene3D" id="3.40.366.10">
    <property type="entry name" value="Malonyl-Coenzyme A Acyl Carrier Protein, domain 2"/>
    <property type="match status" value="1"/>
</dbReference>
<dbReference type="InterPro" id="IPR032821">
    <property type="entry name" value="PKS_assoc"/>
</dbReference>
<dbReference type="SMART" id="SM00827">
    <property type="entry name" value="PKS_AT"/>
    <property type="match status" value="1"/>
</dbReference>
<dbReference type="GO" id="GO:0030639">
    <property type="term" value="P:polyketide biosynthetic process"/>
    <property type="evidence" value="ECO:0007669"/>
    <property type="project" value="UniProtKB-ARBA"/>
</dbReference>
<proteinExistence type="predicted"/>
<gene>
    <name evidence="7" type="ORF">F5544_31995</name>
</gene>
<dbReference type="CDD" id="cd00833">
    <property type="entry name" value="PKS"/>
    <property type="match status" value="1"/>
</dbReference>
<feature type="domain" description="Ketosynthase family 3 (KS3)" evidence="6">
    <location>
        <begin position="33"/>
        <end position="459"/>
    </location>
</feature>
<keyword evidence="5" id="KW-0511">Multifunctional enzyme</keyword>
<keyword evidence="3" id="KW-0597">Phosphoprotein</keyword>
<keyword evidence="7" id="KW-0012">Acyltransferase</keyword>
<dbReference type="GO" id="GO:0004312">
    <property type="term" value="F:fatty acid synthase activity"/>
    <property type="evidence" value="ECO:0007669"/>
    <property type="project" value="TreeGrafter"/>
</dbReference>
<dbReference type="PROSITE" id="PS52004">
    <property type="entry name" value="KS3_2"/>
    <property type="match status" value="1"/>
</dbReference>
<dbReference type="InterPro" id="IPR018201">
    <property type="entry name" value="Ketoacyl_synth_AS"/>
</dbReference>